<reference evidence="1 2" key="1">
    <citation type="journal article" date="2019" name="Genome Biol. Evol.">
        <title>Insights into the evolution of the New World diploid cottons (Gossypium, subgenus Houzingenia) based on genome sequencing.</title>
        <authorList>
            <person name="Grover C.E."/>
            <person name="Arick M.A. 2nd"/>
            <person name="Thrash A."/>
            <person name="Conover J.L."/>
            <person name="Sanders W.S."/>
            <person name="Peterson D.G."/>
            <person name="Frelichowski J.E."/>
            <person name="Scheffler J.A."/>
            <person name="Scheffler B.E."/>
            <person name="Wendel J.F."/>
        </authorList>
    </citation>
    <scope>NUCLEOTIDE SEQUENCE [LARGE SCALE GENOMIC DNA]</scope>
    <source>
        <strain evidence="1">5</strain>
        <tissue evidence="1">Leaf</tissue>
    </source>
</reference>
<sequence length="69" mass="7653">MKVRTKVLSSIQLLEDVSYVRNINSSEWNATKASSKVLVAQEINMKPANSTVEPTPLKNVGCASDFERK</sequence>
<protein>
    <submittedName>
        <fullName evidence="1">Uncharacterized protein</fullName>
    </submittedName>
</protein>
<organism evidence="1 2">
    <name type="scientific">Gossypium gossypioides</name>
    <name type="common">Mexican cotton</name>
    <name type="synonym">Selera gossypioides</name>
    <dbReference type="NCBI Taxonomy" id="34282"/>
    <lineage>
        <taxon>Eukaryota</taxon>
        <taxon>Viridiplantae</taxon>
        <taxon>Streptophyta</taxon>
        <taxon>Embryophyta</taxon>
        <taxon>Tracheophyta</taxon>
        <taxon>Spermatophyta</taxon>
        <taxon>Magnoliopsida</taxon>
        <taxon>eudicotyledons</taxon>
        <taxon>Gunneridae</taxon>
        <taxon>Pentapetalae</taxon>
        <taxon>rosids</taxon>
        <taxon>malvids</taxon>
        <taxon>Malvales</taxon>
        <taxon>Malvaceae</taxon>
        <taxon>Malvoideae</taxon>
        <taxon>Gossypium</taxon>
    </lineage>
</organism>
<dbReference type="AlphaFoldDB" id="A0A7J9CZK3"/>
<evidence type="ECO:0000313" key="1">
    <source>
        <dbReference type="EMBL" id="MBA0753715.1"/>
    </source>
</evidence>
<dbReference type="EMBL" id="JABEZY010257682">
    <property type="protein sequence ID" value="MBA0753715.1"/>
    <property type="molecule type" value="Genomic_DNA"/>
</dbReference>
<accession>A0A7J9CZK3</accession>
<keyword evidence="2" id="KW-1185">Reference proteome</keyword>
<dbReference type="Proteomes" id="UP000593579">
    <property type="component" value="Unassembled WGS sequence"/>
</dbReference>
<comment type="caution">
    <text evidence="1">The sequence shown here is derived from an EMBL/GenBank/DDBJ whole genome shotgun (WGS) entry which is preliminary data.</text>
</comment>
<proteinExistence type="predicted"/>
<gene>
    <name evidence="1" type="ORF">Gogos_020757</name>
</gene>
<name>A0A7J9CZK3_GOSGO</name>
<evidence type="ECO:0000313" key="2">
    <source>
        <dbReference type="Proteomes" id="UP000593579"/>
    </source>
</evidence>